<dbReference type="SMART" id="SM00343">
    <property type="entry name" value="ZnF_C2HC"/>
    <property type="match status" value="2"/>
</dbReference>
<reference evidence="3" key="1">
    <citation type="submission" date="2021-03" db="EMBL/GenBank/DDBJ databases">
        <authorList>
            <person name="Li Z."/>
            <person name="Yang C."/>
        </authorList>
    </citation>
    <scope>NUCLEOTIDE SEQUENCE</scope>
    <source>
        <strain evidence="3">Dzin_1.0</strain>
        <tissue evidence="3">Leaf</tissue>
    </source>
</reference>
<dbReference type="GO" id="GO:0008270">
    <property type="term" value="F:zinc ion binding"/>
    <property type="evidence" value="ECO:0007669"/>
    <property type="project" value="InterPro"/>
</dbReference>
<feature type="domain" description="CCHC-type" evidence="2">
    <location>
        <begin position="22"/>
        <end position="38"/>
    </location>
</feature>
<dbReference type="Gene3D" id="4.10.60.10">
    <property type="entry name" value="Zinc finger, CCHC-type"/>
    <property type="match status" value="1"/>
</dbReference>
<evidence type="ECO:0000313" key="4">
    <source>
        <dbReference type="Proteomes" id="UP001085076"/>
    </source>
</evidence>
<name>A0A9D5C1Y9_9LILI</name>
<feature type="region of interest" description="Disordered" evidence="1">
    <location>
        <begin position="50"/>
        <end position="100"/>
    </location>
</feature>
<organism evidence="3 4">
    <name type="scientific">Dioscorea zingiberensis</name>
    <dbReference type="NCBI Taxonomy" id="325984"/>
    <lineage>
        <taxon>Eukaryota</taxon>
        <taxon>Viridiplantae</taxon>
        <taxon>Streptophyta</taxon>
        <taxon>Embryophyta</taxon>
        <taxon>Tracheophyta</taxon>
        <taxon>Spermatophyta</taxon>
        <taxon>Magnoliopsida</taxon>
        <taxon>Liliopsida</taxon>
        <taxon>Dioscoreales</taxon>
        <taxon>Dioscoreaceae</taxon>
        <taxon>Dioscorea</taxon>
    </lineage>
</organism>
<protein>
    <recommendedName>
        <fullName evidence="2">CCHC-type domain-containing protein</fullName>
    </recommendedName>
</protein>
<feature type="domain" description="CCHC-type" evidence="2">
    <location>
        <begin position="3"/>
        <end position="19"/>
    </location>
</feature>
<gene>
    <name evidence="3" type="ORF">J5N97_025621</name>
</gene>
<dbReference type="OrthoDB" id="8026949at2759"/>
<dbReference type="AlphaFoldDB" id="A0A9D5C1Y9"/>
<reference evidence="3" key="2">
    <citation type="journal article" date="2022" name="Hortic Res">
        <title>The genome of Dioscorea zingiberensis sheds light on the biosynthesis, origin and evolution of the medicinally important diosgenin saponins.</title>
        <authorList>
            <person name="Li Y."/>
            <person name="Tan C."/>
            <person name="Li Z."/>
            <person name="Guo J."/>
            <person name="Li S."/>
            <person name="Chen X."/>
            <person name="Wang C."/>
            <person name="Dai X."/>
            <person name="Yang H."/>
            <person name="Song W."/>
            <person name="Hou L."/>
            <person name="Xu J."/>
            <person name="Tong Z."/>
            <person name="Xu A."/>
            <person name="Yuan X."/>
            <person name="Wang W."/>
            <person name="Yang Q."/>
            <person name="Chen L."/>
            <person name="Sun Z."/>
            <person name="Wang K."/>
            <person name="Pan B."/>
            <person name="Chen J."/>
            <person name="Bao Y."/>
            <person name="Liu F."/>
            <person name="Qi X."/>
            <person name="Gang D.R."/>
            <person name="Wen J."/>
            <person name="Li J."/>
        </authorList>
    </citation>
    <scope>NUCLEOTIDE SEQUENCE</scope>
    <source>
        <strain evidence="3">Dzin_1.0</strain>
    </source>
</reference>
<accession>A0A9D5C1Y9</accession>
<dbReference type="Proteomes" id="UP001085076">
    <property type="component" value="Miscellaneous, Linkage group lg08"/>
</dbReference>
<evidence type="ECO:0000256" key="1">
    <source>
        <dbReference type="SAM" id="MobiDB-lite"/>
    </source>
</evidence>
<dbReference type="InterPro" id="IPR001878">
    <property type="entry name" value="Znf_CCHC"/>
</dbReference>
<dbReference type="SUPFAM" id="SSF57756">
    <property type="entry name" value="Retrovirus zinc finger-like domains"/>
    <property type="match status" value="1"/>
</dbReference>
<feature type="compositionally biased region" description="Basic residues" evidence="1">
    <location>
        <begin position="80"/>
        <end position="93"/>
    </location>
</feature>
<evidence type="ECO:0000259" key="2">
    <source>
        <dbReference type="SMART" id="SM00343"/>
    </source>
</evidence>
<comment type="caution">
    <text evidence="3">The sequence shown here is derived from an EMBL/GenBank/DDBJ whole genome shotgun (WGS) entry which is preliminary data.</text>
</comment>
<keyword evidence="4" id="KW-1185">Reference proteome</keyword>
<feature type="compositionally biased region" description="Basic and acidic residues" evidence="1">
    <location>
        <begin position="54"/>
        <end position="68"/>
    </location>
</feature>
<dbReference type="EMBL" id="JAGGNH010000008">
    <property type="protein sequence ID" value="KAJ0964483.1"/>
    <property type="molecule type" value="Genomic_DNA"/>
</dbReference>
<evidence type="ECO:0000313" key="3">
    <source>
        <dbReference type="EMBL" id="KAJ0964483.1"/>
    </source>
</evidence>
<proteinExistence type="predicted"/>
<sequence length="297" mass="34047">MQVCGQCLRLGHRADGCRRAIVCRRCAGTGHRAHQCTNPRVTNQQLLVLGSSRRQGEGEQRKLKGNEEKQDDEGGDGRIKLKKSMTNLKKRSRATAEEEQSEVKYNIQHLSVPLTSTMIKGKETLRSFSIATVTEAIKPFLDGRFMVSCPTSLAERELEQGGVLHLPKFSLSFEQWTPDLWVMEKADGERLWVTLRHLSLWLLWRNRWYLLKKPIGDLIYVNGREVETMELVRAFVRIRRGQLMPAMINFSINHRKHTFTVDLEKGEPPLPWCAEPEQRPHIPHPTQVVLQAPARAS</sequence>
<dbReference type="InterPro" id="IPR036875">
    <property type="entry name" value="Znf_CCHC_sf"/>
</dbReference>
<dbReference type="GO" id="GO:0003676">
    <property type="term" value="F:nucleic acid binding"/>
    <property type="evidence" value="ECO:0007669"/>
    <property type="project" value="InterPro"/>
</dbReference>